<dbReference type="PROSITE" id="PS51746">
    <property type="entry name" value="PPM_2"/>
    <property type="match status" value="1"/>
</dbReference>
<evidence type="ECO:0000313" key="4">
    <source>
        <dbReference type="Proteomes" id="UP000316181"/>
    </source>
</evidence>
<dbReference type="InterPro" id="IPR036457">
    <property type="entry name" value="PPM-type-like_dom_sf"/>
</dbReference>
<dbReference type="SMART" id="SM00332">
    <property type="entry name" value="PP2Cc"/>
    <property type="match status" value="1"/>
</dbReference>
<dbReference type="RefSeq" id="WP_142112666.1">
    <property type="nucleotide sequence ID" value="NZ_BAAATB010000004.1"/>
</dbReference>
<evidence type="ECO:0000259" key="2">
    <source>
        <dbReference type="PROSITE" id="PS51746"/>
    </source>
</evidence>
<protein>
    <submittedName>
        <fullName evidence="3">Protein phosphatase</fullName>
    </submittedName>
</protein>
<organism evidence="3 4">
    <name type="scientific">Rarobacter incanus</name>
    <dbReference type="NCBI Taxonomy" id="153494"/>
    <lineage>
        <taxon>Bacteria</taxon>
        <taxon>Bacillati</taxon>
        <taxon>Actinomycetota</taxon>
        <taxon>Actinomycetes</taxon>
        <taxon>Micrococcales</taxon>
        <taxon>Rarobacteraceae</taxon>
        <taxon>Rarobacter</taxon>
    </lineage>
</organism>
<dbReference type="SMART" id="SM00331">
    <property type="entry name" value="PP2C_SIG"/>
    <property type="match status" value="1"/>
</dbReference>
<feature type="domain" description="PPM-type phosphatase" evidence="2">
    <location>
        <begin position="5"/>
        <end position="240"/>
    </location>
</feature>
<name>A0A542SQW4_9MICO</name>
<dbReference type="Pfam" id="PF13672">
    <property type="entry name" value="PP2C_2"/>
    <property type="match status" value="1"/>
</dbReference>
<proteinExistence type="predicted"/>
<dbReference type="AlphaFoldDB" id="A0A542SQW4"/>
<feature type="compositionally biased region" description="Basic and acidic residues" evidence="1">
    <location>
        <begin position="266"/>
        <end position="278"/>
    </location>
</feature>
<accession>A0A542SQW4</accession>
<reference evidence="3 4" key="1">
    <citation type="submission" date="2019-06" db="EMBL/GenBank/DDBJ databases">
        <title>Sequencing the genomes of 1000 actinobacteria strains.</title>
        <authorList>
            <person name="Klenk H.-P."/>
        </authorList>
    </citation>
    <scope>NUCLEOTIDE SEQUENCE [LARGE SCALE GENOMIC DNA]</scope>
    <source>
        <strain evidence="3 4">DSM 10596</strain>
    </source>
</reference>
<gene>
    <name evidence="3" type="ORF">FB389_1710</name>
</gene>
<dbReference type="InterPro" id="IPR001932">
    <property type="entry name" value="PPM-type_phosphatase-like_dom"/>
</dbReference>
<dbReference type="OrthoDB" id="9801841at2"/>
<dbReference type="Gene3D" id="3.60.40.10">
    <property type="entry name" value="PPM-type phosphatase domain"/>
    <property type="match status" value="1"/>
</dbReference>
<evidence type="ECO:0000313" key="3">
    <source>
        <dbReference type="EMBL" id="TQK77002.1"/>
    </source>
</evidence>
<dbReference type="EMBL" id="VFNV01000001">
    <property type="protein sequence ID" value="TQK77002.1"/>
    <property type="molecule type" value="Genomic_DNA"/>
</dbReference>
<dbReference type="InterPro" id="IPR015655">
    <property type="entry name" value="PP2C"/>
</dbReference>
<dbReference type="Proteomes" id="UP000316181">
    <property type="component" value="Unassembled WGS sequence"/>
</dbReference>
<sequence length="278" mass="28737">MRGMATRVAALTHGGLVRSHNEDAFVADGTVFAVADGMGGHERGEVASAMVVATLGELARDSPGAATTCTKVAGALADAQVNVERISGGAARAAGSTVAGAALVGGPANYQWMIFHIGDSRVYRLAHGTLELLTIDHSLVQELVDSGNLTPAQARTSPHRNVITRALGSPDHEPSVRTIRVAPGERIMMCTDGLTNELSDAEIRQVLLAVPDTEMAVRTLVQNALDHGGRDNVSVVLVDVDASDADGPVGEDPGEGASDAPSEDTAPSRRREGAGTHE</sequence>
<dbReference type="GO" id="GO:0004722">
    <property type="term" value="F:protein serine/threonine phosphatase activity"/>
    <property type="evidence" value="ECO:0007669"/>
    <property type="project" value="InterPro"/>
</dbReference>
<comment type="caution">
    <text evidence="3">The sequence shown here is derived from an EMBL/GenBank/DDBJ whole genome shotgun (WGS) entry which is preliminary data.</text>
</comment>
<dbReference type="PANTHER" id="PTHR47992">
    <property type="entry name" value="PROTEIN PHOSPHATASE"/>
    <property type="match status" value="1"/>
</dbReference>
<evidence type="ECO:0000256" key="1">
    <source>
        <dbReference type="SAM" id="MobiDB-lite"/>
    </source>
</evidence>
<keyword evidence="4" id="KW-1185">Reference proteome</keyword>
<dbReference type="CDD" id="cd00143">
    <property type="entry name" value="PP2Cc"/>
    <property type="match status" value="1"/>
</dbReference>
<dbReference type="SUPFAM" id="SSF81606">
    <property type="entry name" value="PP2C-like"/>
    <property type="match status" value="1"/>
</dbReference>
<feature type="region of interest" description="Disordered" evidence="1">
    <location>
        <begin position="241"/>
        <end position="278"/>
    </location>
</feature>